<evidence type="ECO:0000256" key="5">
    <source>
        <dbReference type="ARBA" id="ARBA00023242"/>
    </source>
</evidence>
<dbReference type="AlphaFoldDB" id="A0A9P7B4E3"/>
<evidence type="ECO:0008006" key="9">
    <source>
        <dbReference type="Google" id="ProtNLM"/>
    </source>
</evidence>
<evidence type="ECO:0000256" key="6">
    <source>
        <dbReference type="SAM" id="Coils"/>
    </source>
</evidence>
<keyword evidence="4" id="KW-0234">DNA repair</keyword>
<name>A0A9P7B4E3_MAUEX</name>
<dbReference type="Pfam" id="PF10376">
    <property type="entry name" value="Mei5"/>
    <property type="match status" value="1"/>
</dbReference>
<keyword evidence="6" id="KW-0175">Coiled coil</keyword>
<dbReference type="InterPro" id="IPR018468">
    <property type="entry name" value="SFR1/Mei5"/>
</dbReference>
<reference evidence="7 8" key="1">
    <citation type="submission" date="2020-11" db="EMBL/GenBank/DDBJ databases">
        <title>Kefir isolates.</title>
        <authorList>
            <person name="Marcisauskas S."/>
            <person name="Kim Y."/>
            <person name="Blasche S."/>
        </authorList>
    </citation>
    <scope>NUCLEOTIDE SEQUENCE [LARGE SCALE GENOMIC DNA]</scope>
    <source>
        <strain evidence="7 8">OG2</strain>
    </source>
</reference>
<comment type="similarity">
    <text evidence="2">Belongs to the SFR1/MEI5 family.</text>
</comment>
<evidence type="ECO:0000313" key="7">
    <source>
        <dbReference type="EMBL" id="KAG0657932.1"/>
    </source>
</evidence>
<dbReference type="GO" id="GO:0005634">
    <property type="term" value="C:nucleus"/>
    <property type="evidence" value="ECO:0007669"/>
    <property type="project" value="UniProtKB-SubCell"/>
</dbReference>
<gene>
    <name evidence="7" type="ORF">C6P45_002304</name>
</gene>
<evidence type="ECO:0000256" key="3">
    <source>
        <dbReference type="ARBA" id="ARBA00022763"/>
    </source>
</evidence>
<sequence>MNSSTIDNDTTLVSSSPILKSKRSSFKTPFAKRVTKPCNENNKFSTSSNQDPFISSNKSTKVVLKTQRLLYNELTTQIKLYKKEISHINDAIKILNKYDKELKTDQLIEKWQSICQKAMSYLFNTTLFKIDKMGGYEEFIKKEIEAEKARIEYQLDDSIGNEISNFLESEEFKNLPLDDQEECKIQLERKRDEVERVKEKSLKILDQRLELCQGQEMTMKELARRLKVEYELVFPTL</sequence>
<dbReference type="Proteomes" id="UP000750334">
    <property type="component" value="Unassembled WGS sequence"/>
</dbReference>
<organism evidence="7 8">
    <name type="scientific">Maudiozyma exigua</name>
    <name type="common">Yeast</name>
    <name type="synonym">Kazachstania exigua</name>
    <dbReference type="NCBI Taxonomy" id="34358"/>
    <lineage>
        <taxon>Eukaryota</taxon>
        <taxon>Fungi</taxon>
        <taxon>Dikarya</taxon>
        <taxon>Ascomycota</taxon>
        <taxon>Saccharomycotina</taxon>
        <taxon>Saccharomycetes</taxon>
        <taxon>Saccharomycetales</taxon>
        <taxon>Saccharomycetaceae</taxon>
        <taxon>Maudiozyma</taxon>
    </lineage>
</organism>
<evidence type="ECO:0000256" key="2">
    <source>
        <dbReference type="ARBA" id="ARBA00008729"/>
    </source>
</evidence>
<protein>
    <recommendedName>
        <fullName evidence="9">Meiosis protein 5</fullName>
    </recommendedName>
</protein>
<dbReference type="Gene3D" id="6.10.140.1020">
    <property type="match status" value="1"/>
</dbReference>
<evidence type="ECO:0000256" key="1">
    <source>
        <dbReference type="ARBA" id="ARBA00004123"/>
    </source>
</evidence>
<dbReference type="EMBL" id="PUHR01000224">
    <property type="protein sequence ID" value="KAG0657932.1"/>
    <property type="molecule type" value="Genomic_DNA"/>
</dbReference>
<proteinExistence type="inferred from homology"/>
<keyword evidence="8" id="KW-1185">Reference proteome</keyword>
<comment type="subcellular location">
    <subcellularLocation>
        <location evidence="1">Nucleus</location>
    </subcellularLocation>
</comment>
<evidence type="ECO:0000256" key="4">
    <source>
        <dbReference type="ARBA" id="ARBA00023204"/>
    </source>
</evidence>
<keyword evidence="5" id="KW-0539">Nucleus</keyword>
<accession>A0A9P7B4E3</accession>
<comment type="caution">
    <text evidence="7">The sequence shown here is derived from an EMBL/GenBank/DDBJ whole genome shotgun (WGS) entry which is preliminary data.</text>
</comment>
<dbReference type="GO" id="GO:0006281">
    <property type="term" value="P:DNA repair"/>
    <property type="evidence" value="ECO:0007669"/>
    <property type="project" value="UniProtKB-KW"/>
</dbReference>
<evidence type="ECO:0000313" key="8">
    <source>
        <dbReference type="Proteomes" id="UP000750334"/>
    </source>
</evidence>
<keyword evidence="3" id="KW-0227">DNA damage</keyword>
<feature type="coiled-coil region" evidence="6">
    <location>
        <begin position="177"/>
        <end position="207"/>
    </location>
</feature>
<dbReference type="OrthoDB" id="27934at2759"/>